<dbReference type="InterPro" id="IPR019427">
    <property type="entry name" value="7TM_GPCR_serpentine_rcpt_Srw"/>
</dbReference>
<evidence type="ECO:0000256" key="6">
    <source>
        <dbReference type="ARBA" id="ARBA00023170"/>
    </source>
</evidence>
<comment type="caution">
    <text evidence="10">The sequence shown here is derived from an EMBL/GenBank/DDBJ whole genome shotgun (WGS) entry which is preliminary data.</text>
</comment>
<dbReference type="InterPro" id="IPR000276">
    <property type="entry name" value="GPCR_Rhodpsn"/>
</dbReference>
<accession>A0AAD8B3F4</accession>
<protein>
    <submittedName>
        <fullName evidence="10">G-protein coupled receptor</fullName>
    </submittedName>
</protein>
<feature type="transmembrane region" description="Helical" evidence="8">
    <location>
        <begin position="139"/>
        <end position="158"/>
    </location>
</feature>
<feature type="transmembrane region" description="Helical" evidence="8">
    <location>
        <begin position="20"/>
        <end position="42"/>
    </location>
</feature>
<dbReference type="SUPFAM" id="SSF81321">
    <property type="entry name" value="Family A G protein-coupled receptor-like"/>
    <property type="match status" value="1"/>
</dbReference>
<keyword evidence="11" id="KW-1185">Reference proteome</keyword>
<feature type="transmembrane region" description="Helical" evidence="8">
    <location>
        <begin position="245"/>
        <end position="271"/>
    </location>
</feature>
<keyword evidence="5 8" id="KW-0472">Membrane</keyword>
<evidence type="ECO:0000256" key="4">
    <source>
        <dbReference type="ARBA" id="ARBA00023040"/>
    </source>
</evidence>
<evidence type="ECO:0000259" key="9">
    <source>
        <dbReference type="PROSITE" id="PS50262"/>
    </source>
</evidence>
<comment type="subcellular location">
    <subcellularLocation>
        <location evidence="1">Membrane</location>
        <topology evidence="1">Multi-pass membrane protein</topology>
    </subcellularLocation>
</comment>
<dbReference type="Proteomes" id="UP001233172">
    <property type="component" value="Unassembled WGS sequence"/>
</dbReference>
<keyword evidence="4" id="KW-0297">G-protein coupled receptor</keyword>
<dbReference type="PANTHER" id="PTHR24243">
    <property type="entry name" value="G-PROTEIN COUPLED RECEPTOR"/>
    <property type="match status" value="1"/>
</dbReference>
<keyword evidence="6 10" id="KW-0675">Receptor</keyword>
<feature type="transmembrane region" description="Helical" evidence="8">
    <location>
        <begin position="54"/>
        <end position="73"/>
    </location>
</feature>
<evidence type="ECO:0000256" key="5">
    <source>
        <dbReference type="ARBA" id="ARBA00023136"/>
    </source>
</evidence>
<dbReference type="EMBL" id="JASAOG010000153">
    <property type="protein sequence ID" value="KAK0047290.1"/>
    <property type="molecule type" value="Genomic_DNA"/>
</dbReference>
<dbReference type="InterPro" id="IPR017452">
    <property type="entry name" value="GPCR_Rhodpsn_7TM"/>
</dbReference>
<evidence type="ECO:0000256" key="2">
    <source>
        <dbReference type="ARBA" id="ARBA00022692"/>
    </source>
</evidence>
<evidence type="ECO:0000256" key="8">
    <source>
        <dbReference type="SAM" id="Phobius"/>
    </source>
</evidence>
<keyword evidence="7" id="KW-0807">Transducer</keyword>
<dbReference type="GO" id="GO:0005886">
    <property type="term" value="C:plasma membrane"/>
    <property type="evidence" value="ECO:0007669"/>
    <property type="project" value="TreeGrafter"/>
</dbReference>
<dbReference type="Gene3D" id="1.20.1070.10">
    <property type="entry name" value="Rhodopsin 7-helix transmembrane proteins"/>
    <property type="match status" value="1"/>
</dbReference>
<dbReference type="Pfam" id="PF10324">
    <property type="entry name" value="7TM_GPCR_Srw"/>
    <property type="match status" value="1"/>
</dbReference>
<reference evidence="10" key="2">
    <citation type="submission" date="2023-04" db="EMBL/GenBank/DDBJ databases">
        <authorList>
            <person name="Bu L."/>
            <person name="Lu L."/>
            <person name="Laidemitt M.R."/>
            <person name="Zhang S.M."/>
            <person name="Mutuku M."/>
            <person name="Mkoji G."/>
            <person name="Steinauer M."/>
            <person name="Loker E.S."/>
        </authorList>
    </citation>
    <scope>NUCLEOTIDE SEQUENCE</scope>
    <source>
        <strain evidence="10">KasaAsao</strain>
        <tissue evidence="10">Whole Snail</tissue>
    </source>
</reference>
<proteinExistence type="predicted"/>
<feature type="transmembrane region" description="Helical" evidence="8">
    <location>
        <begin position="191"/>
        <end position="214"/>
    </location>
</feature>
<dbReference type="PROSITE" id="PS50262">
    <property type="entry name" value="G_PROTEIN_RECEP_F1_2"/>
    <property type="match status" value="1"/>
</dbReference>
<evidence type="ECO:0000256" key="3">
    <source>
        <dbReference type="ARBA" id="ARBA00022989"/>
    </source>
</evidence>
<evidence type="ECO:0000313" key="10">
    <source>
        <dbReference type="EMBL" id="KAK0047290.1"/>
    </source>
</evidence>
<keyword evidence="3 8" id="KW-1133">Transmembrane helix</keyword>
<organism evidence="10 11">
    <name type="scientific">Biomphalaria pfeifferi</name>
    <name type="common">Bloodfluke planorb</name>
    <name type="synonym">Freshwater snail</name>
    <dbReference type="NCBI Taxonomy" id="112525"/>
    <lineage>
        <taxon>Eukaryota</taxon>
        <taxon>Metazoa</taxon>
        <taxon>Spiralia</taxon>
        <taxon>Lophotrochozoa</taxon>
        <taxon>Mollusca</taxon>
        <taxon>Gastropoda</taxon>
        <taxon>Heterobranchia</taxon>
        <taxon>Euthyneura</taxon>
        <taxon>Panpulmonata</taxon>
        <taxon>Hygrophila</taxon>
        <taxon>Lymnaeoidea</taxon>
        <taxon>Planorbidae</taxon>
        <taxon>Biomphalaria</taxon>
    </lineage>
</organism>
<gene>
    <name evidence="10" type="ORF">Bpfe_023274</name>
</gene>
<evidence type="ECO:0000313" key="11">
    <source>
        <dbReference type="Proteomes" id="UP001233172"/>
    </source>
</evidence>
<feature type="transmembrane region" description="Helical" evidence="8">
    <location>
        <begin position="283"/>
        <end position="310"/>
    </location>
</feature>
<dbReference type="PRINTS" id="PR00237">
    <property type="entry name" value="GPCRRHODOPSN"/>
</dbReference>
<evidence type="ECO:0000256" key="1">
    <source>
        <dbReference type="ARBA" id="ARBA00004141"/>
    </source>
</evidence>
<dbReference type="GO" id="GO:0008528">
    <property type="term" value="F:G protein-coupled peptide receptor activity"/>
    <property type="evidence" value="ECO:0007669"/>
    <property type="project" value="InterPro"/>
</dbReference>
<evidence type="ECO:0000256" key="7">
    <source>
        <dbReference type="ARBA" id="ARBA00023224"/>
    </source>
</evidence>
<feature type="domain" description="G-protein coupled receptors family 1 profile" evidence="9">
    <location>
        <begin position="33"/>
        <end position="307"/>
    </location>
</feature>
<dbReference type="AlphaFoldDB" id="A0AAD8B3F4"/>
<name>A0AAD8B3F4_BIOPF</name>
<reference evidence="10" key="1">
    <citation type="journal article" date="2023" name="PLoS Negl. Trop. Dis.">
        <title>A genome sequence for Biomphalaria pfeifferi, the major vector snail for the human-infecting parasite Schistosoma mansoni.</title>
        <authorList>
            <person name="Bu L."/>
            <person name="Lu L."/>
            <person name="Laidemitt M.R."/>
            <person name="Zhang S.M."/>
            <person name="Mutuku M."/>
            <person name="Mkoji G."/>
            <person name="Steinauer M."/>
            <person name="Loker E.S."/>
        </authorList>
    </citation>
    <scope>NUCLEOTIDE SEQUENCE</scope>
    <source>
        <strain evidence="10">KasaAsao</strain>
    </source>
</reference>
<keyword evidence="2 8" id="KW-0812">Transmembrane</keyword>
<dbReference type="PANTHER" id="PTHR24243:SF230">
    <property type="entry name" value="G-PROTEIN COUPLED RECEPTORS FAMILY 1 PROFILE DOMAIN-CONTAINING PROTEIN"/>
    <property type="match status" value="1"/>
</dbReference>
<sequence>MGRNDLNRELYQQFILVNIVYLNAVVSLVGVAGNIVNLVIFVRQGFGDNINRSLFALAVADIVSLLIGLISSLCRNPDIANADISLNAEEFQDVMVPFVRGALSRIISSVTAFITFERCFCVLLPLNVKTILTAHVTDVALCLIFLSMGLTVVPFYLVESLGWKFDVLKNKTVLGRVHLPYTGPADINVTIFIHTCVQIISYSVIVIFTFLLLVKLKQQSEWRKKMTDTLPEFSLLAKRKLNKTLALVSTMAVTYLVCYSPMIAFQIVYFFEPGFSMFGDLVNYFLVAMSFSVLFESFNSSLSFFLYFTISAKYRKTFKTMFSFFL</sequence>